<dbReference type="KEGG" id="aten:116306708"/>
<dbReference type="PRINTS" id="PR01910">
    <property type="entry name" value="ADSPHPHTASEB"/>
</dbReference>
<feature type="domain" description="Tyrosine-protein phosphatase" evidence="5">
    <location>
        <begin position="20"/>
        <end position="161"/>
    </location>
</feature>
<dbReference type="Gene3D" id="3.90.190.10">
    <property type="entry name" value="Protein tyrosine phosphatase superfamily"/>
    <property type="match status" value="1"/>
</dbReference>
<dbReference type="CDD" id="cd14514">
    <property type="entry name" value="DUSP14-like"/>
    <property type="match status" value="1"/>
</dbReference>
<sequence length="172" mass="19943">MHMYRSTELRTAVHYSPLSIMSQITDFLYLGSLRMAMDEEILKAKGITHIINATMDESPKYKISIKCMRVKVNDDPECNIGRHFDNVADKIEEVNKKSGRVLVHCVAGVSRSSTLVIAYLMKYQKMNLKDAYTMVKEKRALINPNRGFWLHLIDYERKLFGKTTVNMKDTKY</sequence>
<keyword evidence="7" id="KW-1185">Reference proteome</keyword>
<dbReference type="PROSITE" id="PS00383">
    <property type="entry name" value="TYR_PHOSPHATASE_1"/>
    <property type="match status" value="1"/>
</dbReference>
<dbReference type="GO" id="GO:0005737">
    <property type="term" value="C:cytoplasm"/>
    <property type="evidence" value="ECO:0007669"/>
    <property type="project" value="TreeGrafter"/>
</dbReference>
<dbReference type="InterPro" id="IPR000387">
    <property type="entry name" value="Tyr_Pase_dom"/>
</dbReference>
<dbReference type="RefSeq" id="XP_031572661.1">
    <property type="nucleotide sequence ID" value="XM_031716801.1"/>
</dbReference>
<evidence type="ECO:0000256" key="1">
    <source>
        <dbReference type="ARBA" id="ARBA00008601"/>
    </source>
</evidence>
<dbReference type="SMART" id="SM00404">
    <property type="entry name" value="PTPc_motif"/>
    <property type="match status" value="1"/>
</dbReference>
<dbReference type="PANTHER" id="PTHR45961:SF6">
    <property type="entry name" value="IP21249P"/>
    <property type="match status" value="1"/>
</dbReference>
<dbReference type="Pfam" id="PF00782">
    <property type="entry name" value="DSPc"/>
    <property type="match status" value="1"/>
</dbReference>
<evidence type="ECO:0000259" key="5">
    <source>
        <dbReference type="PROSITE" id="PS50054"/>
    </source>
</evidence>
<dbReference type="AlphaFoldDB" id="A0A6P8IYR8"/>
<organism evidence="7 8">
    <name type="scientific">Actinia tenebrosa</name>
    <name type="common">Australian red waratah sea anemone</name>
    <dbReference type="NCBI Taxonomy" id="6105"/>
    <lineage>
        <taxon>Eukaryota</taxon>
        <taxon>Metazoa</taxon>
        <taxon>Cnidaria</taxon>
        <taxon>Anthozoa</taxon>
        <taxon>Hexacorallia</taxon>
        <taxon>Actiniaria</taxon>
        <taxon>Actiniidae</taxon>
        <taxon>Actinia</taxon>
    </lineage>
</organism>
<dbReference type="GO" id="GO:0017017">
    <property type="term" value="F:MAP kinase tyrosine/serine/threonine phosphatase activity"/>
    <property type="evidence" value="ECO:0007669"/>
    <property type="project" value="InterPro"/>
</dbReference>
<comment type="similarity">
    <text evidence="1">Belongs to the protein-tyrosine phosphatase family. Non-receptor class dual specificity subfamily.</text>
</comment>
<evidence type="ECO:0000259" key="6">
    <source>
        <dbReference type="PROSITE" id="PS50056"/>
    </source>
</evidence>
<dbReference type="Proteomes" id="UP000515163">
    <property type="component" value="Unplaced"/>
</dbReference>
<gene>
    <name evidence="8" type="primary">LOC116306708</name>
</gene>
<dbReference type="InterPro" id="IPR029021">
    <property type="entry name" value="Prot-tyrosine_phosphatase-like"/>
</dbReference>
<evidence type="ECO:0000256" key="4">
    <source>
        <dbReference type="ARBA" id="ARBA00022912"/>
    </source>
</evidence>
<dbReference type="InterPro" id="IPR016130">
    <property type="entry name" value="Tyr_Pase_AS"/>
</dbReference>
<dbReference type="GeneID" id="116306708"/>
<dbReference type="PANTHER" id="PTHR45961">
    <property type="entry name" value="IP21249P"/>
    <property type="match status" value="1"/>
</dbReference>
<proteinExistence type="inferred from homology"/>
<feature type="non-terminal residue" evidence="8">
    <location>
        <position position="172"/>
    </location>
</feature>
<keyword evidence="4" id="KW-0904">Protein phosphatase</keyword>
<dbReference type="InterPro" id="IPR000340">
    <property type="entry name" value="Dual-sp_phosphatase_cat-dom"/>
</dbReference>
<dbReference type="InterPro" id="IPR020420">
    <property type="entry name" value="Atypical_DUSP_subfamB"/>
</dbReference>
<evidence type="ECO:0000313" key="7">
    <source>
        <dbReference type="Proteomes" id="UP000515163"/>
    </source>
</evidence>
<dbReference type="InterPro" id="IPR003595">
    <property type="entry name" value="Tyr_Pase_cat"/>
</dbReference>
<dbReference type="InParanoid" id="A0A6P8IYR8"/>
<dbReference type="SUPFAM" id="SSF52799">
    <property type="entry name" value="(Phosphotyrosine protein) phosphatases II"/>
    <property type="match status" value="1"/>
</dbReference>
<dbReference type="GO" id="GO:0004722">
    <property type="term" value="F:protein serine/threonine phosphatase activity"/>
    <property type="evidence" value="ECO:0007669"/>
    <property type="project" value="UniProtKB-EC"/>
</dbReference>
<dbReference type="OrthoDB" id="285418at2759"/>
<evidence type="ECO:0000256" key="2">
    <source>
        <dbReference type="ARBA" id="ARBA00013081"/>
    </source>
</evidence>
<dbReference type="EC" id="3.1.3.16" evidence="2"/>
<keyword evidence="3" id="KW-0378">Hydrolase</keyword>
<dbReference type="SMART" id="SM00195">
    <property type="entry name" value="DSPc"/>
    <property type="match status" value="1"/>
</dbReference>
<evidence type="ECO:0000313" key="8">
    <source>
        <dbReference type="RefSeq" id="XP_031572661.1"/>
    </source>
</evidence>
<dbReference type="FunCoup" id="A0A6P8IYR8">
    <property type="interactions" value="1363"/>
</dbReference>
<reference evidence="8" key="1">
    <citation type="submission" date="2025-08" db="UniProtKB">
        <authorList>
            <consortium name="RefSeq"/>
        </authorList>
    </citation>
    <scope>IDENTIFICATION</scope>
    <source>
        <tissue evidence="8">Tentacle</tissue>
    </source>
</reference>
<dbReference type="InterPro" id="IPR020422">
    <property type="entry name" value="TYR_PHOSPHATASE_DUAL_dom"/>
</dbReference>
<dbReference type="PROSITE" id="PS50056">
    <property type="entry name" value="TYR_PHOSPHATASE_2"/>
    <property type="match status" value="1"/>
</dbReference>
<evidence type="ECO:0000256" key="3">
    <source>
        <dbReference type="ARBA" id="ARBA00022801"/>
    </source>
</evidence>
<dbReference type="PRINTS" id="PR01908">
    <property type="entry name" value="ADSPHPHTASE"/>
</dbReference>
<dbReference type="InterPro" id="IPR052103">
    <property type="entry name" value="Dual_spec_Phospatases"/>
</dbReference>
<protein>
    <recommendedName>
        <fullName evidence="2">protein-serine/threonine phosphatase</fullName>
        <ecNumber evidence="2">3.1.3.16</ecNumber>
    </recommendedName>
</protein>
<feature type="domain" description="Tyrosine specific protein phosphatases" evidence="6">
    <location>
        <begin position="82"/>
        <end position="139"/>
    </location>
</feature>
<name>A0A6P8IYR8_ACTTE</name>
<dbReference type="PROSITE" id="PS50054">
    <property type="entry name" value="TYR_PHOSPHATASE_DUAL"/>
    <property type="match status" value="1"/>
</dbReference>
<accession>A0A6P8IYR8</accession>